<evidence type="ECO:0000256" key="11">
    <source>
        <dbReference type="ARBA" id="ARBA00023027"/>
    </source>
</evidence>
<comment type="similarity">
    <text evidence="2">Belongs to the complex I subunit 6 family.</text>
</comment>
<evidence type="ECO:0000256" key="10">
    <source>
        <dbReference type="ARBA" id="ARBA00022989"/>
    </source>
</evidence>
<evidence type="ECO:0000256" key="16">
    <source>
        <dbReference type="SAM" id="Phobius"/>
    </source>
</evidence>
<accession>A0A5Q0U0I9</accession>
<keyword evidence="8" id="KW-1278">Translocase</keyword>
<dbReference type="GO" id="GO:0031966">
    <property type="term" value="C:mitochondrial membrane"/>
    <property type="evidence" value="ECO:0007669"/>
    <property type="project" value="UniProtKB-SubCell"/>
</dbReference>
<keyword evidence="10 16" id="KW-1133">Transmembrane helix</keyword>
<evidence type="ECO:0000256" key="3">
    <source>
        <dbReference type="ARBA" id="ARBA00012944"/>
    </source>
</evidence>
<evidence type="ECO:0000256" key="13">
    <source>
        <dbReference type="ARBA" id="ARBA00023136"/>
    </source>
</evidence>
<evidence type="ECO:0000313" key="17">
    <source>
        <dbReference type="EMBL" id="QGA73987.1"/>
    </source>
</evidence>
<keyword evidence="9" id="KW-0249">Electron transport</keyword>
<evidence type="ECO:0000256" key="6">
    <source>
        <dbReference type="ARBA" id="ARBA00022660"/>
    </source>
</evidence>
<sequence>MLEITILILNSMWLTSIMIMFLSHPLSLGMILLMQTIMTSLITGMLNTNYWFSYILFLIMIGGMLILFIYMTSIASNEKFKFSYKLILMFTLFIIIMTMLLFTDFYYFNMKVNFSDQMNQNNLSNFKLSMNKYMNYPQNLIMFMMIMYLLITLIMVVKITSMHYGPLRQKY</sequence>
<keyword evidence="12 17" id="KW-0496">Mitochondrion</keyword>
<keyword evidence="6" id="KW-0679">Respiratory chain</keyword>
<feature type="transmembrane region" description="Helical" evidence="16">
    <location>
        <begin position="86"/>
        <end position="108"/>
    </location>
</feature>
<keyword evidence="5" id="KW-0813">Transport</keyword>
<dbReference type="AlphaFoldDB" id="A0A5Q0U0I9"/>
<dbReference type="GO" id="GO:0008137">
    <property type="term" value="F:NADH dehydrogenase (ubiquinone) activity"/>
    <property type="evidence" value="ECO:0007669"/>
    <property type="project" value="UniProtKB-EC"/>
</dbReference>
<dbReference type="InterPro" id="IPR050269">
    <property type="entry name" value="ComplexI_Subunit6"/>
</dbReference>
<geneLocation type="mitochondrion" evidence="17"/>
<dbReference type="PANTHER" id="PTHR11435:SF1">
    <property type="entry name" value="NADH-UBIQUINONE OXIDOREDUCTASE CHAIN 6"/>
    <property type="match status" value="1"/>
</dbReference>
<keyword evidence="13 16" id="KW-0472">Membrane</keyword>
<dbReference type="EMBL" id="MK049852">
    <property type="protein sequence ID" value="QGA73987.1"/>
    <property type="molecule type" value="Genomic_DNA"/>
</dbReference>
<reference evidence="17" key="1">
    <citation type="submission" date="2018-10" db="EMBL/GenBank/DDBJ databases">
        <title>Mitogenomes versus nuclear genes in resolving species limits in three host-specific Altica flea beetles (Coleoptera: Chrysomelidae).</title>
        <authorList>
            <person name="Nie R.-E."/>
            <person name="Wei J."/>
            <person name="Zhang S.-K."/>
            <person name="Vogler A.P."/>
            <person name="Wu L."/>
            <person name="Konstantinov A.S."/>
            <person name="Li W.-Z."/>
            <person name="Yang X.-K."/>
            <person name="Xue H.-J."/>
        </authorList>
    </citation>
    <scope>NUCLEOTIDE SEQUENCE</scope>
</reference>
<evidence type="ECO:0000256" key="8">
    <source>
        <dbReference type="ARBA" id="ARBA00022967"/>
    </source>
</evidence>
<name>A0A5Q0U0I9_CHRPP</name>
<protein>
    <recommendedName>
        <fullName evidence="4">NADH-ubiquinone oxidoreductase chain 6</fullName>
        <ecNumber evidence="3">7.1.1.2</ecNumber>
    </recommendedName>
    <alternativeName>
        <fullName evidence="14">NADH dehydrogenase subunit 6</fullName>
    </alternativeName>
</protein>
<evidence type="ECO:0000256" key="12">
    <source>
        <dbReference type="ARBA" id="ARBA00023128"/>
    </source>
</evidence>
<feature type="transmembrane region" description="Helical" evidence="16">
    <location>
        <begin position="12"/>
        <end position="38"/>
    </location>
</feature>
<evidence type="ECO:0000256" key="5">
    <source>
        <dbReference type="ARBA" id="ARBA00022448"/>
    </source>
</evidence>
<feature type="transmembrane region" description="Helical" evidence="16">
    <location>
        <begin position="140"/>
        <end position="160"/>
    </location>
</feature>
<gene>
    <name evidence="17" type="primary">nad6</name>
</gene>
<evidence type="ECO:0000256" key="15">
    <source>
        <dbReference type="ARBA" id="ARBA00049551"/>
    </source>
</evidence>
<evidence type="ECO:0000256" key="2">
    <source>
        <dbReference type="ARBA" id="ARBA00005698"/>
    </source>
</evidence>
<dbReference type="PANTHER" id="PTHR11435">
    <property type="entry name" value="NADH UBIQUINONE OXIDOREDUCTASE SUBUNIT ND6"/>
    <property type="match status" value="1"/>
</dbReference>
<comment type="catalytic activity">
    <reaction evidence="15">
        <text>a ubiquinone + NADH + 5 H(+)(in) = a ubiquinol + NAD(+) + 4 H(+)(out)</text>
        <dbReference type="Rhea" id="RHEA:29091"/>
        <dbReference type="Rhea" id="RHEA-COMP:9565"/>
        <dbReference type="Rhea" id="RHEA-COMP:9566"/>
        <dbReference type="ChEBI" id="CHEBI:15378"/>
        <dbReference type="ChEBI" id="CHEBI:16389"/>
        <dbReference type="ChEBI" id="CHEBI:17976"/>
        <dbReference type="ChEBI" id="CHEBI:57540"/>
        <dbReference type="ChEBI" id="CHEBI:57945"/>
        <dbReference type="EC" id="7.1.1.2"/>
    </reaction>
</comment>
<dbReference type="EC" id="7.1.1.2" evidence="3"/>
<comment type="subcellular location">
    <subcellularLocation>
        <location evidence="1">Mitochondrion membrane</location>
        <topology evidence="1">Multi-pass membrane protein</topology>
    </subcellularLocation>
</comment>
<organism evidence="17">
    <name type="scientific">Chrysomela populi</name>
    <name type="common">Poplar leaf beetle</name>
    <name type="synonym">Melasoma populi</name>
    <dbReference type="NCBI Taxonomy" id="154003"/>
    <lineage>
        <taxon>Eukaryota</taxon>
        <taxon>Metazoa</taxon>
        <taxon>Ecdysozoa</taxon>
        <taxon>Arthropoda</taxon>
        <taxon>Hexapoda</taxon>
        <taxon>Insecta</taxon>
        <taxon>Pterygota</taxon>
        <taxon>Neoptera</taxon>
        <taxon>Endopterygota</taxon>
        <taxon>Coleoptera</taxon>
        <taxon>Polyphaga</taxon>
        <taxon>Cucujiformia</taxon>
        <taxon>Chrysomeloidea</taxon>
        <taxon>Chrysomelidae</taxon>
        <taxon>Chrysomelinae</taxon>
        <taxon>Chrysomelini</taxon>
        <taxon>Chrysomela</taxon>
    </lineage>
</organism>
<evidence type="ECO:0000256" key="4">
    <source>
        <dbReference type="ARBA" id="ARBA00021095"/>
    </source>
</evidence>
<proteinExistence type="inferred from homology"/>
<keyword evidence="7 16" id="KW-0812">Transmembrane</keyword>
<evidence type="ECO:0000256" key="14">
    <source>
        <dbReference type="ARBA" id="ARBA00031019"/>
    </source>
</evidence>
<keyword evidence="11" id="KW-0520">NAD</keyword>
<evidence type="ECO:0000256" key="1">
    <source>
        <dbReference type="ARBA" id="ARBA00004225"/>
    </source>
</evidence>
<evidence type="ECO:0000256" key="9">
    <source>
        <dbReference type="ARBA" id="ARBA00022982"/>
    </source>
</evidence>
<evidence type="ECO:0000256" key="7">
    <source>
        <dbReference type="ARBA" id="ARBA00022692"/>
    </source>
</evidence>
<feature type="transmembrane region" description="Helical" evidence="16">
    <location>
        <begin position="50"/>
        <end position="74"/>
    </location>
</feature>